<feature type="signal peptide" evidence="1">
    <location>
        <begin position="1"/>
        <end position="22"/>
    </location>
</feature>
<dbReference type="InterPro" id="IPR010662">
    <property type="entry name" value="RBBP9/YdeN"/>
</dbReference>
<proteinExistence type="predicted"/>
<evidence type="ECO:0000313" key="3">
    <source>
        <dbReference type="Proteomes" id="UP000016426"/>
    </source>
</evidence>
<dbReference type="Proteomes" id="UP000016426">
    <property type="component" value="Unassembled WGS sequence"/>
</dbReference>
<keyword evidence="1" id="KW-0732">Signal</keyword>
<organism evidence="2 3">
    <name type="scientific">Pseudogulbenkiania ferrooxidans EGD-HP2</name>
    <dbReference type="NCBI Taxonomy" id="1388764"/>
    <lineage>
        <taxon>Bacteria</taxon>
        <taxon>Pseudomonadati</taxon>
        <taxon>Pseudomonadota</taxon>
        <taxon>Betaproteobacteria</taxon>
        <taxon>Neisseriales</taxon>
        <taxon>Chromobacteriaceae</taxon>
        <taxon>Pseudogulbenkiania</taxon>
    </lineage>
</organism>
<comment type="caution">
    <text evidence="2">The sequence shown here is derived from an EMBL/GenBank/DDBJ whole genome shotgun (WGS) entry which is preliminary data.</text>
</comment>
<evidence type="ECO:0000256" key="1">
    <source>
        <dbReference type="SAM" id="SignalP"/>
    </source>
</evidence>
<feature type="chain" id="PRO_5046611324" evidence="1">
    <location>
        <begin position="23"/>
        <end position="324"/>
    </location>
</feature>
<name>A0ABN0N6C9_9NEIS</name>
<evidence type="ECO:0000313" key="2">
    <source>
        <dbReference type="EMBL" id="ERE06361.1"/>
    </source>
</evidence>
<dbReference type="SUPFAM" id="SSF53850">
    <property type="entry name" value="Periplasmic binding protein-like II"/>
    <property type="match status" value="1"/>
</dbReference>
<dbReference type="Pfam" id="PF06821">
    <property type="entry name" value="Ser_hydrolase"/>
    <property type="match status" value="1"/>
</dbReference>
<reference evidence="2 3" key="1">
    <citation type="journal article" date="2013" name="Genome Announc.">
        <title>Genome Sequence of the Pigment-Producing Bacterium Pseudogulbenkiania ferrooxidans, Isolated from Loktak Lake.</title>
        <authorList>
            <person name="Puranik S."/>
            <person name="Talkal R."/>
            <person name="Qureshi A."/>
            <person name="Khardenavis A."/>
            <person name="Kapley A."/>
            <person name="Purohit H.J."/>
        </authorList>
    </citation>
    <scope>NUCLEOTIDE SEQUENCE [LARGE SCALE GENOMIC DNA]</scope>
    <source>
        <strain evidence="2 3">EGD-HP2</strain>
    </source>
</reference>
<dbReference type="RefSeq" id="WP_021477314.1">
    <property type="nucleotide sequence ID" value="NZ_AVPH01000234.1"/>
</dbReference>
<dbReference type="Gene3D" id="3.40.50.1820">
    <property type="entry name" value="alpha/beta hydrolase"/>
    <property type="match status" value="1"/>
</dbReference>
<accession>A0ABN0N6C9</accession>
<dbReference type="EMBL" id="AVPH01000234">
    <property type="protein sequence ID" value="ERE06361.1"/>
    <property type="molecule type" value="Genomic_DNA"/>
</dbReference>
<sequence length="324" mass="35817">MAIYAPKTLCLPLALCAAQALACNGTVTPETASRVDAPDLRGIAVYLPQVLENSESGPFADLLKTIARHYPEGRISFEIKPVKRVYLDTDDRGADFRFPIMKVRDNADGATPYQFSHEMMGKVTFVLYSNQAKPLRKIDILRTANLARYAVEAPPVNWGFPSKSVVNLELSLKQLNLGRIDAVLWAQEEADYLVRKHKLSHIHREHFDDFPDVLFMSCNRRGDFVNQALSRAIRAARASGELPEGAPLPSFAGFETLPERKLPVPTLLVASRDDPFCEFDEARRMAALWGAEFVDGGMAGHMGSHAGLGSWPAGQSLLQRLILG</sequence>
<protein>
    <submittedName>
        <fullName evidence="2">Uncharacterized protein</fullName>
    </submittedName>
</protein>
<dbReference type="SUPFAM" id="SSF53474">
    <property type="entry name" value="alpha/beta-Hydrolases"/>
    <property type="match status" value="1"/>
</dbReference>
<keyword evidence="3" id="KW-1185">Reference proteome</keyword>
<dbReference type="InterPro" id="IPR029058">
    <property type="entry name" value="AB_hydrolase_fold"/>
</dbReference>
<gene>
    <name evidence="2" type="ORF">O166_09030</name>
</gene>